<evidence type="ECO:0000313" key="4">
    <source>
        <dbReference type="Proteomes" id="UP000252985"/>
    </source>
</evidence>
<dbReference type="GO" id="GO:0046872">
    <property type="term" value="F:metal ion binding"/>
    <property type="evidence" value="ECO:0007669"/>
    <property type="project" value="UniProtKB-KW"/>
</dbReference>
<dbReference type="AlphaFoldDB" id="A0A345EF34"/>
<feature type="domain" description="VOC" evidence="2">
    <location>
        <begin position="4"/>
        <end position="111"/>
    </location>
</feature>
<dbReference type="Gene3D" id="3.10.180.10">
    <property type="entry name" value="2,3-Dihydroxybiphenyl 1,2-Dioxygenase, domain 1"/>
    <property type="match status" value="2"/>
</dbReference>
<dbReference type="PROSITE" id="PS51819">
    <property type="entry name" value="VOC"/>
    <property type="match status" value="1"/>
</dbReference>
<dbReference type="InterPro" id="IPR029068">
    <property type="entry name" value="Glyas_Bleomycin-R_OHBP_Dase"/>
</dbReference>
<dbReference type="SUPFAM" id="SSF54593">
    <property type="entry name" value="Glyoxalase/Bleomycin resistance protein/Dihydroxybiphenyl dioxygenase"/>
    <property type="match status" value="2"/>
</dbReference>
<dbReference type="RefSeq" id="WP_114606217.1">
    <property type="nucleotide sequence ID" value="NZ_CP031148.1"/>
</dbReference>
<dbReference type="Pfam" id="PF00903">
    <property type="entry name" value="Glyoxalase"/>
    <property type="match status" value="1"/>
</dbReference>
<proteinExistence type="predicted"/>
<dbReference type="PANTHER" id="PTHR43048">
    <property type="entry name" value="METHYLMALONYL-COA EPIMERASE"/>
    <property type="match status" value="1"/>
</dbReference>
<dbReference type="EMBL" id="CP031148">
    <property type="protein sequence ID" value="AXG10806.1"/>
    <property type="molecule type" value="Genomic_DNA"/>
</dbReference>
<evidence type="ECO:0000313" key="3">
    <source>
        <dbReference type="EMBL" id="AXG10806.1"/>
    </source>
</evidence>
<sequence length="236" mass="25234">MLTRLTHLALEAKDLDAARAFYEDRFGLSAAHGTDDEVRYPVDGTELRLRRPSGVPRGGLHTHFAFAAAPGTLSAWRARLTALDPEEVDFGGYRSLYVYDPDGNCVEVGVEEGDADADGAAPDAAAPTGIFEVVLEVADLDTAVATYTALGFEPVDRGASRRRVRLRGPMDLELWEPQLGLADARGGVHVDVGFETADPGAAADAVSEWTTARESVDGGVRVRDGDGHWVTFIPSP</sequence>
<dbReference type="Proteomes" id="UP000252985">
    <property type="component" value="Chromosome"/>
</dbReference>
<dbReference type="GO" id="GO:0004493">
    <property type="term" value="F:methylmalonyl-CoA epimerase activity"/>
    <property type="evidence" value="ECO:0007669"/>
    <property type="project" value="TreeGrafter"/>
</dbReference>
<protein>
    <submittedName>
        <fullName evidence="3">Fosmidomycin resistance protein</fullName>
    </submittedName>
</protein>
<dbReference type="InterPro" id="IPR051785">
    <property type="entry name" value="MMCE/EMCE_epimerase"/>
</dbReference>
<dbReference type="KEGG" id="haq:DU484_13660"/>
<evidence type="ECO:0000259" key="2">
    <source>
        <dbReference type="PROSITE" id="PS51819"/>
    </source>
</evidence>
<accession>A0A345EF34</accession>
<dbReference type="PANTHER" id="PTHR43048:SF4">
    <property type="entry name" value="RING-CLEAVING DIOXYGENASE-RELATED"/>
    <property type="match status" value="1"/>
</dbReference>
<dbReference type="InterPro" id="IPR004360">
    <property type="entry name" value="Glyas_Fos-R_dOase_dom"/>
</dbReference>
<dbReference type="GO" id="GO:0046491">
    <property type="term" value="P:L-methylmalonyl-CoA metabolic process"/>
    <property type="evidence" value="ECO:0007669"/>
    <property type="project" value="TreeGrafter"/>
</dbReference>
<dbReference type="CDD" id="cd06587">
    <property type="entry name" value="VOC"/>
    <property type="match status" value="1"/>
</dbReference>
<reference evidence="3 4" key="1">
    <citation type="submission" date="2018-07" db="EMBL/GenBank/DDBJ databases">
        <title>Genome sequences of Haloplanus sp. CBA1112.</title>
        <authorList>
            <person name="Kim Y.B."/>
            <person name="Roh S.W."/>
        </authorList>
    </citation>
    <scope>NUCLEOTIDE SEQUENCE [LARGE SCALE GENOMIC DNA]</scope>
    <source>
        <strain evidence="3 4">CBA1112</strain>
    </source>
</reference>
<organism evidence="3 4">
    <name type="scientific">Haloplanus rubicundus</name>
    <dbReference type="NCBI Taxonomy" id="1547898"/>
    <lineage>
        <taxon>Archaea</taxon>
        <taxon>Methanobacteriati</taxon>
        <taxon>Methanobacteriota</taxon>
        <taxon>Stenosarchaea group</taxon>
        <taxon>Halobacteria</taxon>
        <taxon>Halobacteriales</taxon>
        <taxon>Haloferacaceae</taxon>
        <taxon>Haloplanus</taxon>
    </lineage>
</organism>
<dbReference type="GeneID" id="37288044"/>
<keyword evidence="1" id="KW-0479">Metal-binding</keyword>
<name>A0A345EF34_9EURY</name>
<evidence type="ECO:0000256" key="1">
    <source>
        <dbReference type="ARBA" id="ARBA00022723"/>
    </source>
</evidence>
<dbReference type="InterPro" id="IPR037523">
    <property type="entry name" value="VOC_core"/>
</dbReference>
<gene>
    <name evidence="3" type="ORF">DU484_13660</name>
</gene>